<evidence type="ECO:0000313" key="3">
    <source>
        <dbReference type="Proteomes" id="UP000541444"/>
    </source>
</evidence>
<keyword evidence="1" id="KW-1133">Transmembrane helix</keyword>
<keyword evidence="3" id="KW-1185">Reference proteome</keyword>
<dbReference type="EMBL" id="JACGCM010001218">
    <property type="protein sequence ID" value="KAF6158806.1"/>
    <property type="molecule type" value="Genomic_DNA"/>
</dbReference>
<reference evidence="2 3" key="1">
    <citation type="journal article" date="2020" name="IScience">
        <title>Genome Sequencing of the Endangered Kingdonia uniflora (Circaeasteraceae, Ranunculales) Reveals Potential Mechanisms of Evolutionary Specialization.</title>
        <authorList>
            <person name="Sun Y."/>
            <person name="Deng T."/>
            <person name="Zhang A."/>
            <person name="Moore M.J."/>
            <person name="Landis J.B."/>
            <person name="Lin N."/>
            <person name="Zhang H."/>
            <person name="Zhang X."/>
            <person name="Huang J."/>
            <person name="Zhang X."/>
            <person name="Sun H."/>
            <person name="Wang H."/>
        </authorList>
    </citation>
    <scope>NUCLEOTIDE SEQUENCE [LARGE SCALE GENOMIC DNA]</scope>
    <source>
        <strain evidence="2">TB1705</strain>
        <tissue evidence="2">Leaf</tissue>
    </source>
</reference>
<protein>
    <submittedName>
        <fullName evidence="2">Uncharacterized protein</fullName>
    </submittedName>
</protein>
<gene>
    <name evidence="2" type="ORF">GIB67_014569</name>
</gene>
<evidence type="ECO:0000313" key="2">
    <source>
        <dbReference type="EMBL" id="KAF6158806.1"/>
    </source>
</evidence>
<comment type="caution">
    <text evidence="2">The sequence shown here is derived from an EMBL/GenBank/DDBJ whole genome shotgun (WGS) entry which is preliminary data.</text>
</comment>
<dbReference type="AlphaFoldDB" id="A0A7J7MVB5"/>
<keyword evidence="1" id="KW-0472">Membrane</keyword>
<proteinExistence type="predicted"/>
<sequence>MIFCFASSSTTCLLSNKNYSSPSASFVLHLTIFLLCVVYNICISGNIYLGLYQAGPKIRNIYYRKSEMRKKEFS</sequence>
<name>A0A7J7MVB5_9MAGN</name>
<accession>A0A7J7MVB5</accession>
<feature type="transmembrane region" description="Helical" evidence="1">
    <location>
        <begin position="26"/>
        <end position="49"/>
    </location>
</feature>
<keyword evidence="1" id="KW-0812">Transmembrane</keyword>
<dbReference type="Proteomes" id="UP000541444">
    <property type="component" value="Unassembled WGS sequence"/>
</dbReference>
<organism evidence="2 3">
    <name type="scientific">Kingdonia uniflora</name>
    <dbReference type="NCBI Taxonomy" id="39325"/>
    <lineage>
        <taxon>Eukaryota</taxon>
        <taxon>Viridiplantae</taxon>
        <taxon>Streptophyta</taxon>
        <taxon>Embryophyta</taxon>
        <taxon>Tracheophyta</taxon>
        <taxon>Spermatophyta</taxon>
        <taxon>Magnoliopsida</taxon>
        <taxon>Ranunculales</taxon>
        <taxon>Circaeasteraceae</taxon>
        <taxon>Kingdonia</taxon>
    </lineage>
</organism>
<feature type="non-terminal residue" evidence="2">
    <location>
        <position position="74"/>
    </location>
</feature>
<evidence type="ECO:0000256" key="1">
    <source>
        <dbReference type="SAM" id="Phobius"/>
    </source>
</evidence>